<keyword evidence="3 5" id="KW-1133">Transmembrane helix</keyword>
<feature type="transmembrane region" description="Helical" evidence="5">
    <location>
        <begin position="54"/>
        <end position="73"/>
    </location>
</feature>
<dbReference type="Pfam" id="PF04932">
    <property type="entry name" value="Wzy_C"/>
    <property type="match status" value="1"/>
</dbReference>
<evidence type="ECO:0000256" key="4">
    <source>
        <dbReference type="ARBA" id="ARBA00023136"/>
    </source>
</evidence>
<feature type="transmembrane region" description="Helical" evidence="5">
    <location>
        <begin position="106"/>
        <end position="126"/>
    </location>
</feature>
<keyword evidence="4 5" id="KW-0472">Membrane</keyword>
<feature type="transmembrane region" description="Helical" evidence="5">
    <location>
        <begin position="80"/>
        <end position="100"/>
    </location>
</feature>
<evidence type="ECO:0000313" key="8">
    <source>
        <dbReference type="Proteomes" id="UP000222056"/>
    </source>
</evidence>
<evidence type="ECO:0000256" key="2">
    <source>
        <dbReference type="ARBA" id="ARBA00022692"/>
    </source>
</evidence>
<sequence>MSVMPPRRMPQRMRDQLGALLSANPALPFALVALAVLVWMAVDEGGFRAETYGFAGLVLAVALVFGLLLLPTPAPARGSLLLLLGVSGYAALSLLSALWADEPWTALDGGLRVAVAALACAPLVLWPPAPPIVRTLTLSWVVAVSVVALFELRAAATAAVAFQHFHEGRLAEPVGYTNANVALWTLAGLPALVLSADRSLTPLLRATSAACCVLLISLAALGQSRGWLLALLLMLPLLLLVRELPRLLLFSLPVLLPLAALTPRLLDVYPRYRPSASGATLIDPLIEPLAGAMLVAALLAWAFALVDRRLARAALASPLARLLTAATLVVVLGATVLSATHGKPVEQTRTWWREFTGASQHSNEPAGSRFASGLGQQFRYDYWRVAWSEFRARPLLGHGAENFALAYLRKGRSLETPYFAHSLPLQTLAGTGLVGALLLGGALLSAALTSRRTLRRCHPDLRMTLLALAVGAAYFFLHAAGDWLWEFPTLSATFLVFLALAASQPLEGEDQRAPLNRRVRYLGLVAALLAGLMLTVQWAYDRNLRRGQAIGVADPAASRTLLERAATLNPLAPTPLVALATVELARGDERAAERQLSRALERAPNRPEALLLRGVVRLARGDQSGSRDVARARRLAPRNGAIRIVADAVRRRRPPSPLATLALLREDVARRTNLR</sequence>
<name>A0A1H6FZC5_THEAL</name>
<dbReference type="PANTHER" id="PTHR37422">
    <property type="entry name" value="TEICHURONIC ACID BIOSYNTHESIS PROTEIN TUAE"/>
    <property type="match status" value="1"/>
</dbReference>
<feature type="transmembrane region" description="Helical" evidence="5">
    <location>
        <begin position="483"/>
        <end position="501"/>
    </location>
</feature>
<dbReference type="GO" id="GO:0016020">
    <property type="term" value="C:membrane"/>
    <property type="evidence" value="ECO:0007669"/>
    <property type="project" value="UniProtKB-SubCell"/>
</dbReference>
<feature type="transmembrane region" description="Helical" evidence="5">
    <location>
        <begin position="318"/>
        <end position="339"/>
    </location>
</feature>
<feature type="transmembrane region" description="Helical" evidence="5">
    <location>
        <begin position="286"/>
        <end position="306"/>
    </location>
</feature>
<feature type="transmembrane region" description="Helical" evidence="5">
    <location>
        <begin position="521"/>
        <end position="540"/>
    </location>
</feature>
<dbReference type="EMBL" id="FNWJ01000002">
    <property type="protein sequence ID" value="SEH15660.1"/>
    <property type="molecule type" value="Genomic_DNA"/>
</dbReference>
<keyword evidence="2 5" id="KW-0812">Transmembrane</keyword>
<dbReference type="InterPro" id="IPR011990">
    <property type="entry name" value="TPR-like_helical_dom_sf"/>
</dbReference>
<dbReference type="InterPro" id="IPR007016">
    <property type="entry name" value="O-antigen_ligase-rel_domated"/>
</dbReference>
<dbReference type="Gene3D" id="1.25.40.10">
    <property type="entry name" value="Tetratricopeptide repeat domain"/>
    <property type="match status" value="1"/>
</dbReference>
<keyword evidence="8" id="KW-1185">Reference proteome</keyword>
<proteinExistence type="predicted"/>
<comment type="subcellular location">
    <subcellularLocation>
        <location evidence="1">Membrane</location>
        <topology evidence="1">Multi-pass membrane protein</topology>
    </subcellularLocation>
</comment>
<feature type="transmembrane region" description="Helical" evidence="5">
    <location>
        <begin position="226"/>
        <end position="241"/>
    </location>
</feature>
<dbReference type="STRING" id="29539.SAMN02745716_2022"/>
<dbReference type="Proteomes" id="UP000222056">
    <property type="component" value="Unassembled WGS sequence"/>
</dbReference>
<feature type="transmembrane region" description="Helical" evidence="5">
    <location>
        <begin position="248"/>
        <end position="266"/>
    </location>
</feature>
<protein>
    <submittedName>
        <fullName evidence="7">O-Antigen ligase</fullName>
    </submittedName>
</protein>
<organism evidence="7 8">
    <name type="scientific">Thermoleophilum album</name>
    <dbReference type="NCBI Taxonomy" id="29539"/>
    <lineage>
        <taxon>Bacteria</taxon>
        <taxon>Bacillati</taxon>
        <taxon>Actinomycetota</taxon>
        <taxon>Thermoleophilia</taxon>
        <taxon>Thermoleophilales</taxon>
        <taxon>Thermoleophilaceae</taxon>
        <taxon>Thermoleophilum</taxon>
    </lineage>
</organism>
<gene>
    <name evidence="7" type="ORF">SAMN02745716_2022</name>
</gene>
<evidence type="ECO:0000256" key="3">
    <source>
        <dbReference type="ARBA" id="ARBA00022989"/>
    </source>
</evidence>
<evidence type="ECO:0000313" key="7">
    <source>
        <dbReference type="EMBL" id="SEH15660.1"/>
    </source>
</evidence>
<keyword evidence="7" id="KW-0436">Ligase</keyword>
<feature type="transmembrane region" description="Helical" evidence="5">
    <location>
        <begin position="428"/>
        <end position="449"/>
    </location>
</feature>
<feature type="domain" description="O-antigen ligase-related" evidence="6">
    <location>
        <begin position="292"/>
        <end position="439"/>
    </location>
</feature>
<dbReference type="SUPFAM" id="SSF48452">
    <property type="entry name" value="TPR-like"/>
    <property type="match status" value="1"/>
</dbReference>
<accession>A0A1H6FZC5</accession>
<dbReference type="GO" id="GO:0016874">
    <property type="term" value="F:ligase activity"/>
    <property type="evidence" value="ECO:0007669"/>
    <property type="project" value="UniProtKB-KW"/>
</dbReference>
<feature type="transmembrane region" description="Helical" evidence="5">
    <location>
        <begin position="21"/>
        <end position="42"/>
    </location>
</feature>
<feature type="transmembrane region" description="Helical" evidence="5">
    <location>
        <begin position="174"/>
        <end position="196"/>
    </location>
</feature>
<reference evidence="8" key="1">
    <citation type="submission" date="2016-10" db="EMBL/GenBank/DDBJ databases">
        <authorList>
            <person name="Varghese N."/>
            <person name="Submissions S."/>
        </authorList>
    </citation>
    <scope>NUCLEOTIDE SEQUENCE [LARGE SCALE GENOMIC DNA]</scope>
    <source>
        <strain evidence="8">ATCC 35263</strain>
    </source>
</reference>
<dbReference type="AlphaFoldDB" id="A0A1H6FZC5"/>
<dbReference type="PANTHER" id="PTHR37422:SF13">
    <property type="entry name" value="LIPOPOLYSACCHARIDE BIOSYNTHESIS PROTEIN PA4999-RELATED"/>
    <property type="match status" value="1"/>
</dbReference>
<evidence type="ECO:0000256" key="5">
    <source>
        <dbReference type="SAM" id="Phobius"/>
    </source>
</evidence>
<feature type="transmembrane region" description="Helical" evidence="5">
    <location>
        <begin position="461"/>
        <end position="477"/>
    </location>
</feature>
<dbReference type="InterPro" id="IPR051533">
    <property type="entry name" value="WaaL-like"/>
</dbReference>
<feature type="transmembrane region" description="Helical" evidence="5">
    <location>
        <begin position="138"/>
        <end position="162"/>
    </location>
</feature>
<feature type="transmembrane region" description="Helical" evidence="5">
    <location>
        <begin position="203"/>
        <end position="220"/>
    </location>
</feature>
<evidence type="ECO:0000259" key="6">
    <source>
        <dbReference type="Pfam" id="PF04932"/>
    </source>
</evidence>
<evidence type="ECO:0000256" key="1">
    <source>
        <dbReference type="ARBA" id="ARBA00004141"/>
    </source>
</evidence>